<sequence length="224" mass="24267">MKVALVYTSTTPELIELVEKEVGRALPEGTEILSYQDPSILADVRTAGYVTPAPAARLIGMYMEAVSAGADAILNICSSVGEVADSAQDVARYTGIPIVRIDEEMCRDAVRNGNKIVVMATLPTTLEPTKNTIKRVAREMNKHVELIDCLVDGAFGLDQEQFKALMTEYAGKVAEKADVILFAQGSMAYCEDIIREKYGKMVASSPRYGALALRDALIAKGMVK</sequence>
<dbReference type="InterPro" id="IPR015942">
    <property type="entry name" value="Asp/Glu/hydantoin_racemase"/>
</dbReference>
<dbReference type="EMBL" id="CP028103">
    <property type="protein sequence ID" value="AVQ31033.1"/>
    <property type="molecule type" value="Genomic_DNA"/>
</dbReference>
<comment type="similarity">
    <text evidence="1">Belongs to the HyuE racemase family.</text>
</comment>
<dbReference type="InterPro" id="IPR053714">
    <property type="entry name" value="Iso_Racemase_Enz_sf"/>
</dbReference>
<evidence type="ECO:0000313" key="2">
    <source>
        <dbReference type="EMBL" id="AVQ31033.1"/>
    </source>
</evidence>
<dbReference type="GeneID" id="77467803"/>
<dbReference type="Gene3D" id="3.40.50.12500">
    <property type="match status" value="1"/>
</dbReference>
<dbReference type="Proteomes" id="UP000241238">
    <property type="component" value="Chromosome"/>
</dbReference>
<gene>
    <name evidence="2" type="ORF">C4N18_07335</name>
</gene>
<accession>A0ABM6U418</accession>
<organism evidence="2 3">
    <name type="scientific">Fusobacterium varium ATCC 27725</name>
    <dbReference type="NCBI Taxonomy" id="469618"/>
    <lineage>
        <taxon>Bacteria</taxon>
        <taxon>Fusobacteriati</taxon>
        <taxon>Fusobacteriota</taxon>
        <taxon>Fusobacteriia</taxon>
        <taxon>Fusobacteriales</taxon>
        <taxon>Fusobacteriaceae</taxon>
        <taxon>Fusobacterium</taxon>
    </lineage>
</organism>
<reference evidence="3" key="1">
    <citation type="journal article" date="2018" name="MSphere">
        <title>Fusobacterium Genomics Using MinION and Illumina Sequencing Enables Genome Completion and Correction.</title>
        <authorList>
            <person name="Todd S.M."/>
            <person name="Settlage R.E."/>
            <person name="Lahmers K.K."/>
            <person name="Slade D.J."/>
        </authorList>
    </citation>
    <scope>NUCLEOTIDE SEQUENCE [LARGE SCALE GENOMIC DNA]</scope>
    <source>
        <strain evidence="3">ATCC 27725</strain>
    </source>
</reference>
<evidence type="ECO:0000313" key="3">
    <source>
        <dbReference type="Proteomes" id="UP000241238"/>
    </source>
</evidence>
<dbReference type="Pfam" id="PF01177">
    <property type="entry name" value="Asp_Glu_race"/>
    <property type="match status" value="1"/>
</dbReference>
<dbReference type="RefSeq" id="WP_005950720.1">
    <property type="nucleotide sequence ID" value="NZ_CP028103.1"/>
</dbReference>
<evidence type="ECO:0000256" key="1">
    <source>
        <dbReference type="ARBA" id="ARBA00038414"/>
    </source>
</evidence>
<proteinExistence type="inferred from homology"/>
<protein>
    <submittedName>
        <fullName evidence="2">Asp/Glu/hydantoin racemase</fullName>
    </submittedName>
</protein>
<name>A0ABM6U418_FUSVA</name>
<keyword evidence="3" id="KW-1185">Reference proteome</keyword>